<feature type="domain" description="Serine hydrolase" evidence="2">
    <location>
        <begin position="2"/>
        <end position="259"/>
    </location>
</feature>
<keyword evidence="1" id="KW-0378">Hydrolase</keyword>
<organism evidence="3 4">
    <name type="scientific">Truncatella angustata</name>
    <dbReference type="NCBI Taxonomy" id="152316"/>
    <lineage>
        <taxon>Eukaryota</taxon>
        <taxon>Fungi</taxon>
        <taxon>Dikarya</taxon>
        <taxon>Ascomycota</taxon>
        <taxon>Pezizomycotina</taxon>
        <taxon>Sordariomycetes</taxon>
        <taxon>Xylariomycetidae</taxon>
        <taxon>Amphisphaeriales</taxon>
        <taxon>Sporocadaceae</taxon>
        <taxon>Truncatella</taxon>
    </lineage>
</organism>
<keyword evidence="4" id="KW-1185">Reference proteome</keyword>
<dbReference type="InterPro" id="IPR029058">
    <property type="entry name" value="AB_hydrolase_fold"/>
</dbReference>
<dbReference type="PANTHER" id="PTHR48070">
    <property type="entry name" value="ESTERASE OVCA2"/>
    <property type="match status" value="1"/>
</dbReference>
<dbReference type="GO" id="GO:0016787">
    <property type="term" value="F:hydrolase activity"/>
    <property type="evidence" value="ECO:0007669"/>
    <property type="project" value="UniProtKB-KW"/>
</dbReference>
<dbReference type="AlphaFoldDB" id="A0A9P8UMA0"/>
<gene>
    <name evidence="3" type="ORF">BKA67DRAFT_287496</name>
</gene>
<comment type="caution">
    <text evidence="3">The sequence shown here is derived from an EMBL/GenBank/DDBJ whole genome shotgun (WGS) entry which is preliminary data.</text>
</comment>
<protein>
    <submittedName>
        <fullName evidence="3">Ef-hand calcium-binding domain protein</fullName>
    </submittedName>
</protein>
<dbReference type="InterPro" id="IPR005645">
    <property type="entry name" value="FSH-like_dom"/>
</dbReference>
<dbReference type="Proteomes" id="UP000758603">
    <property type="component" value="Unassembled WGS sequence"/>
</dbReference>
<reference evidence="3" key="1">
    <citation type="journal article" date="2021" name="Nat. Commun.">
        <title>Genetic determinants of endophytism in the Arabidopsis root mycobiome.</title>
        <authorList>
            <person name="Mesny F."/>
            <person name="Miyauchi S."/>
            <person name="Thiergart T."/>
            <person name="Pickel B."/>
            <person name="Atanasova L."/>
            <person name="Karlsson M."/>
            <person name="Huettel B."/>
            <person name="Barry K.W."/>
            <person name="Haridas S."/>
            <person name="Chen C."/>
            <person name="Bauer D."/>
            <person name="Andreopoulos W."/>
            <person name="Pangilinan J."/>
            <person name="LaButti K."/>
            <person name="Riley R."/>
            <person name="Lipzen A."/>
            <person name="Clum A."/>
            <person name="Drula E."/>
            <person name="Henrissat B."/>
            <person name="Kohler A."/>
            <person name="Grigoriev I.V."/>
            <person name="Martin F.M."/>
            <person name="Hacquard S."/>
        </authorList>
    </citation>
    <scope>NUCLEOTIDE SEQUENCE</scope>
    <source>
        <strain evidence="3">MPI-SDFR-AT-0073</strain>
    </source>
</reference>
<evidence type="ECO:0000313" key="3">
    <source>
        <dbReference type="EMBL" id="KAH6654698.1"/>
    </source>
</evidence>
<dbReference type="GO" id="GO:0005634">
    <property type="term" value="C:nucleus"/>
    <property type="evidence" value="ECO:0007669"/>
    <property type="project" value="TreeGrafter"/>
</dbReference>
<dbReference type="Gene3D" id="3.40.50.1820">
    <property type="entry name" value="alpha/beta hydrolase"/>
    <property type="match status" value="1"/>
</dbReference>
<sequence length="275" mass="30145">MRTLMLHGHGTSASIFQLQTSAFRSKLDDSFTFHFLDGFYTAPPAPGTDIVFGSKNSQVNNSFTWFATYDLTSVLDAIKKIDEYIQLNGPFDCVCGFSQGCSLAASLLLYSRQEGRCPPFKSAVFICGGVSFEVLENLGLRVPQIARDISKETGRVLQARASVLARLATDLDQIEKGVGLWDDTDGLIHDPTALPALSDCFGLDLTAFSREVMIDIPTVHIYGGRDPRWPSSVQLAYLCDSDKRTTLDHGGGHDIPRLTGVSRDIADTFRKLKAV</sequence>
<proteinExistence type="predicted"/>
<dbReference type="PANTHER" id="PTHR48070:SF7">
    <property type="entry name" value="SERINE HYDROLASE FSH DOMAIN-CONTAINING PROTEIN-RELATED"/>
    <property type="match status" value="1"/>
</dbReference>
<dbReference type="RefSeq" id="XP_045958968.1">
    <property type="nucleotide sequence ID" value="XM_046095988.1"/>
</dbReference>
<dbReference type="GO" id="GO:0019748">
    <property type="term" value="P:secondary metabolic process"/>
    <property type="evidence" value="ECO:0007669"/>
    <property type="project" value="TreeGrafter"/>
</dbReference>
<name>A0A9P8UMA0_9PEZI</name>
<dbReference type="OrthoDB" id="2094269at2759"/>
<dbReference type="GO" id="GO:0005737">
    <property type="term" value="C:cytoplasm"/>
    <property type="evidence" value="ECO:0007669"/>
    <property type="project" value="TreeGrafter"/>
</dbReference>
<evidence type="ECO:0000313" key="4">
    <source>
        <dbReference type="Proteomes" id="UP000758603"/>
    </source>
</evidence>
<evidence type="ECO:0000256" key="1">
    <source>
        <dbReference type="ARBA" id="ARBA00022801"/>
    </source>
</evidence>
<accession>A0A9P8UMA0</accession>
<dbReference type="InterPro" id="IPR050593">
    <property type="entry name" value="LovG"/>
</dbReference>
<dbReference type="GeneID" id="70124881"/>
<dbReference type="EMBL" id="JAGPXC010000004">
    <property type="protein sequence ID" value="KAH6654698.1"/>
    <property type="molecule type" value="Genomic_DNA"/>
</dbReference>
<evidence type="ECO:0000259" key="2">
    <source>
        <dbReference type="Pfam" id="PF03959"/>
    </source>
</evidence>
<dbReference type="SUPFAM" id="SSF53474">
    <property type="entry name" value="alpha/beta-Hydrolases"/>
    <property type="match status" value="1"/>
</dbReference>
<dbReference type="Pfam" id="PF03959">
    <property type="entry name" value="FSH1"/>
    <property type="match status" value="1"/>
</dbReference>